<dbReference type="GeneID" id="49382855"/>
<dbReference type="OrthoDB" id="3534386at2"/>
<keyword evidence="2" id="KW-1185">Reference proteome</keyword>
<organism evidence="1 2">
    <name type="scientific">Streptomyces lavendulae subsp. lavendulae</name>
    <dbReference type="NCBI Taxonomy" id="58340"/>
    <lineage>
        <taxon>Bacteria</taxon>
        <taxon>Bacillati</taxon>
        <taxon>Actinomycetota</taxon>
        <taxon>Actinomycetes</taxon>
        <taxon>Kitasatosporales</taxon>
        <taxon>Streptomycetaceae</taxon>
        <taxon>Streptomyces</taxon>
    </lineage>
</organism>
<evidence type="ECO:0000313" key="2">
    <source>
        <dbReference type="Proteomes" id="UP000231791"/>
    </source>
</evidence>
<reference evidence="1 2" key="1">
    <citation type="submission" date="2017-11" db="EMBL/GenBank/DDBJ databases">
        <title>Complete genome sequence of Streptomyces lavendulae subsp. lavendulae CCM 3239 (formerly 'Streptomyces aureofaciens CCM 3239'), the producer of the angucycline-type antibiotic auricin.</title>
        <authorList>
            <person name="Busche T."/>
            <person name="Novakova R."/>
            <person name="Al'Dilaimi A."/>
            <person name="Homerova D."/>
            <person name="Feckova L."/>
            <person name="Rezuchova B."/>
            <person name="Mingyar E."/>
            <person name="Csolleiova D."/>
            <person name="Bekeova C."/>
            <person name="Winkler A."/>
            <person name="Sevcikova B."/>
            <person name="Kalinowski J."/>
            <person name="Kormanec J."/>
            <person name="Ruckert C."/>
        </authorList>
    </citation>
    <scope>NUCLEOTIDE SEQUENCE [LARGE SCALE GENOMIC DNA]</scope>
    <source>
        <strain evidence="1 2">CCM 3239</strain>
    </source>
</reference>
<dbReference type="KEGG" id="slx:SLAV_08905"/>
<name>A0A2K8PC22_STRLA</name>
<sequence>MPEGPGQDEELELTSPLVPLFVITNGRALPPDHEYEHTTLVTATGAENGQVAARTLSPEAGQVMDLVADGFLSVAEVAGHTHLPLGVVRILLAQLEEDSLILARTPIPRAERVDRELVSAVLEGLKNRFGA</sequence>
<evidence type="ECO:0000313" key="1">
    <source>
        <dbReference type="EMBL" id="ATZ23650.1"/>
    </source>
</evidence>
<gene>
    <name evidence="1" type="ORF">SLAV_08905</name>
</gene>
<proteinExistence type="predicted"/>
<protein>
    <submittedName>
        <fullName evidence="1">Uncharacterized protein</fullName>
    </submittedName>
</protein>
<dbReference type="PANTHER" id="PTHR36221">
    <property type="entry name" value="DUF742 DOMAIN-CONTAINING PROTEIN"/>
    <property type="match status" value="1"/>
</dbReference>
<dbReference type="PANTHER" id="PTHR36221:SF1">
    <property type="entry name" value="DUF742 DOMAIN-CONTAINING PROTEIN"/>
    <property type="match status" value="1"/>
</dbReference>
<accession>A0A2K8PC22</accession>
<dbReference type="RefSeq" id="WP_030237614.1">
    <property type="nucleotide sequence ID" value="NZ_BSRP01000040.1"/>
</dbReference>
<dbReference type="InterPro" id="IPR007995">
    <property type="entry name" value="DUF742"/>
</dbReference>
<dbReference type="AlphaFoldDB" id="A0A2K8PC22"/>
<dbReference type="EMBL" id="CP024985">
    <property type="protein sequence ID" value="ATZ23650.1"/>
    <property type="molecule type" value="Genomic_DNA"/>
</dbReference>
<dbReference type="Pfam" id="PF05331">
    <property type="entry name" value="DUF742"/>
    <property type="match status" value="1"/>
</dbReference>
<dbReference type="Proteomes" id="UP000231791">
    <property type="component" value="Chromosome"/>
</dbReference>